<dbReference type="Proteomes" id="UP000585474">
    <property type="component" value="Unassembled WGS sequence"/>
</dbReference>
<keyword evidence="3" id="KW-1185">Reference proteome</keyword>
<dbReference type="OrthoDB" id="661680at2759"/>
<reference evidence="2 3" key="1">
    <citation type="submission" date="2019-07" db="EMBL/GenBank/DDBJ databases">
        <title>De Novo Assembly of kiwifruit Actinidia rufa.</title>
        <authorList>
            <person name="Sugita-Konishi S."/>
            <person name="Sato K."/>
            <person name="Mori E."/>
            <person name="Abe Y."/>
            <person name="Kisaki G."/>
            <person name="Hamano K."/>
            <person name="Suezawa K."/>
            <person name="Otani M."/>
            <person name="Fukuda T."/>
            <person name="Manabe T."/>
            <person name="Gomi K."/>
            <person name="Tabuchi M."/>
            <person name="Akimitsu K."/>
            <person name="Kataoka I."/>
        </authorList>
    </citation>
    <scope>NUCLEOTIDE SEQUENCE [LARGE SCALE GENOMIC DNA]</scope>
    <source>
        <strain evidence="3">cv. Fuchu</strain>
    </source>
</reference>
<organism evidence="2 3">
    <name type="scientific">Actinidia rufa</name>
    <dbReference type="NCBI Taxonomy" id="165716"/>
    <lineage>
        <taxon>Eukaryota</taxon>
        <taxon>Viridiplantae</taxon>
        <taxon>Streptophyta</taxon>
        <taxon>Embryophyta</taxon>
        <taxon>Tracheophyta</taxon>
        <taxon>Spermatophyta</taxon>
        <taxon>Magnoliopsida</taxon>
        <taxon>eudicotyledons</taxon>
        <taxon>Gunneridae</taxon>
        <taxon>Pentapetalae</taxon>
        <taxon>asterids</taxon>
        <taxon>Ericales</taxon>
        <taxon>Actinidiaceae</taxon>
        <taxon>Actinidia</taxon>
    </lineage>
</organism>
<sequence length="194" mass="22618">MKDVNSEPDLPEQRPFKNSVEGDDSRMKKMEKGNAPSGDCDGEKPRNGPNKPLIHRLSSNEHGNFILDYFSKNELYLYPFANSSILNEFTKNSPQDNVYSQQLRNRISGFKEKYMKILQGEVVLGTHEYAEDQNEFDEEMKKGSSVGEEFDLSMYLFLERVVAFWQDKCFGVDFRREYCGGKSELYWDTKMKEQ</sequence>
<gene>
    <name evidence="2" type="ORF">Acr_18g0007360</name>
</gene>
<protein>
    <submittedName>
        <fullName evidence="2">Uncharacterized protein</fullName>
    </submittedName>
</protein>
<feature type="region of interest" description="Disordered" evidence="1">
    <location>
        <begin position="1"/>
        <end position="55"/>
    </location>
</feature>
<comment type="caution">
    <text evidence="2">The sequence shown here is derived from an EMBL/GenBank/DDBJ whole genome shotgun (WGS) entry which is preliminary data.</text>
</comment>
<accession>A0A7J0G703</accession>
<evidence type="ECO:0000313" key="3">
    <source>
        <dbReference type="Proteomes" id="UP000585474"/>
    </source>
</evidence>
<feature type="compositionally biased region" description="Basic and acidic residues" evidence="1">
    <location>
        <begin position="23"/>
        <end position="32"/>
    </location>
</feature>
<dbReference type="AlphaFoldDB" id="A0A7J0G703"/>
<evidence type="ECO:0000313" key="2">
    <source>
        <dbReference type="EMBL" id="GFZ06566.1"/>
    </source>
</evidence>
<proteinExistence type="predicted"/>
<name>A0A7J0G703_9ERIC</name>
<dbReference type="EMBL" id="BJWL01000018">
    <property type="protein sequence ID" value="GFZ06566.1"/>
    <property type="molecule type" value="Genomic_DNA"/>
</dbReference>
<feature type="compositionally biased region" description="Basic and acidic residues" evidence="1">
    <location>
        <begin position="1"/>
        <end position="15"/>
    </location>
</feature>
<evidence type="ECO:0000256" key="1">
    <source>
        <dbReference type="SAM" id="MobiDB-lite"/>
    </source>
</evidence>